<evidence type="ECO:0000313" key="4">
    <source>
        <dbReference type="Proteomes" id="UP001295740"/>
    </source>
</evidence>
<feature type="domain" description="Nephrocystin 3-like N-terminal" evidence="2">
    <location>
        <begin position="269"/>
        <end position="365"/>
    </location>
</feature>
<name>A0AAI8VD25_9PEZI</name>
<evidence type="ECO:0000313" key="3">
    <source>
        <dbReference type="EMBL" id="CAJ2502657.1"/>
    </source>
</evidence>
<dbReference type="PANTHER" id="PTHR10039:SF5">
    <property type="entry name" value="NACHT DOMAIN-CONTAINING PROTEIN"/>
    <property type="match status" value="1"/>
</dbReference>
<dbReference type="AlphaFoldDB" id="A0AAI8VD25"/>
<reference evidence="3" key="1">
    <citation type="submission" date="2023-10" db="EMBL/GenBank/DDBJ databases">
        <authorList>
            <person name="Hackl T."/>
        </authorList>
    </citation>
    <scope>NUCLEOTIDE SEQUENCE</scope>
</reference>
<dbReference type="InterPro" id="IPR056884">
    <property type="entry name" value="NPHP3-like_N"/>
</dbReference>
<gene>
    <name evidence="3" type="ORF">KHLLAP_LOCUS3125</name>
</gene>
<keyword evidence="4" id="KW-1185">Reference proteome</keyword>
<keyword evidence="1" id="KW-0677">Repeat</keyword>
<organism evidence="3 4">
    <name type="scientific">Anthostomella pinea</name>
    <dbReference type="NCBI Taxonomy" id="933095"/>
    <lineage>
        <taxon>Eukaryota</taxon>
        <taxon>Fungi</taxon>
        <taxon>Dikarya</taxon>
        <taxon>Ascomycota</taxon>
        <taxon>Pezizomycotina</taxon>
        <taxon>Sordariomycetes</taxon>
        <taxon>Xylariomycetidae</taxon>
        <taxon>Xylariales</taxon>
        <taxon>Xylariaceae</taxon>
        <taxon>Anthostomella</taxon>
    </lineage>
</organism>
<dbReference type="Proteomes" id="UP001295740">
    <property type="component" value="Unassembled WGS sequence"/>
</dbReference>
<accession>A0AAI8VD25</accession>
<dbReference type="Pfam" id="PF24883">
    <property type="entry name" value="NPHP3_N"/>
    <property type="match status" value="1"/>
</dbReference>
<dbReference type="PANTHER" id="PTHR10039">
    <property type="entry name" value="AMELOGENIN"/>
    <property type="match status" value="1"/>
</dbReference>
<sequence length="379" mass="42538">MDPVSAIGLVSSIITIVDTSCEAVQLYREIRETGSIRANKDREDIARWLGNGADALAARIRSTAEPVSSENREFLQISEACCDTAKALSKEIHRLQDTKKPAVLKLAASIWSSRKIAKIESQLEHYSNVLDSTILRRLDSESVMQLHNFEDLNLKTQQLSIAVSTGFQTVDQLRPKLLADMENATQIITKHQEDQAQQMRDVFIRQEVQNRAIAARESNIKSLLGSLFFAEIFAREEVIAEPDETSCSFIFSAKWDDKRHRIDETGASLFADWLQSSQSLFWLTGKAGTGKSVIMKYVHAHKTTLENLTLWASQSSASQSSRTGLTTSDVIILRHFFWKPGSDLQRSPKGFLQSLLWPLLKKSTRILGCRTEIDALPSL</sequence>
<evidence type="ECO:0000256" key="1">
    <source>
        <dbReference type="ARBA" id="ARBA00022737"/>
    </source>
</evidence>
<evidence type="ECO:0000259" key="2">
    <source>
        <dbReference type="Pfam" id="PF24883"/>
    </source>
</evidence>
<comment type="caution">
    <text evidence="3">The sequence shown here is derived from an EMBL/GenBank/DDBJ whole genome shotgun (WGS) entry which is preliminary data.</text>
</comment>
<protein>
    <submittedName>
        <fullName evidence="3">Uu.00g100510.m01.CDS01</fullName>
    </submittedName>
</protein>
<dbReference type="EMBL" id="CAUWAG010000004">
    <property type="protein sequence ID" value="CAJ2502657.1"/>
    <property type="molecule type" value="Genomic_DNA"/>
</dbReference>
<proteinExistence type="predicted"/>